<evidence type="ECO:0000313" key="2">
    <source>
        <dbReference type="Proteomes" id="UP000223749"/>
    </source>
</evidence>
<dbReference type="Gene3D" id="2.120.10.80">
    <property type="entry name" value="Kelch-type beta propeller"/>
    <property type="match status" value="1"/>
</dbReference>
<gene>
    <name evidence="1" type="ORF">CPT03_13135</name>
</gene>
<dbReference type="Pfam" id="PF24996">
    <property type="entry name" value="NANM"/>
    <property type="match status" value="2"/>
</dbReference>
<dbReference type="KEGG" id="pgs:CPT03_13135"/>
<name>A0A2D1U6Z8_9SPHI</name>
<dbReference type="Proteomes" id="UP000223749">
    <property type="component" value="Chromosome"/>
</dbReference>
<dbReference type="OrthoDB" id="9803597at2"/>
<dbReference type="AlphaFoldDB" id="A0A2D1U6Z8"/>
<evidence type="ECO:0000313" key="1">
    <source>
        <dbReference type="EMBL" id="ATP57350.1"/>
    </source>
</evidence>
<dbReference type="InterPro" id="IPR056734">
    <property type="entry name" value="NANM"/>
</dbReference>
<sequence>MNRLFNLLLLLLMTILLNKGLAQQVSRSGLSWSNLPPIPDRVGFAGSFAGVSNGALLVAGGANFPDGGAPWTGSVKAWHNHIFVLETPDGKWKEAGELAYPLGYGASVNWKDGLIILGGSNEKGHYAEVFLLNYKNGGVETVNLPGLPHAIANTSAALVGSVIYVAGGIEKPDDKIAGNNFWALDLNAIQKGWKVLPAWPGAPRMLSVAGARDGAFYLFSGVALINGNREYLKDAYRYHPETGWKKIANLPASVAAAPTPAYASGQASLQIFGGDDGKLAATAAVLKEKHPGFSSRILNYDTLTDTWKSFGKGFTSKPPVTTTLTVWNGNVIIPGGEIRPAVRTPNVLIASYK</sequence>
<protein>
    <submittedName>
        <fullName evidence="1">Galactose oxidase</fullName>
    </submittedName>
</protein>
<keyword evidence="2" id="KW-1185">Reference proteome</keyword>
<accession>A0A2D1U6Z8</accession>
<dbReference type="EMBL" id="CP024091">
    <property type="protein sequence ID" value="ATP57350.1"/>
    <property type="molecule type" value="Genomic_DNA"/>
</dbReference>
<organism evidence="1 2">
    <name type="scientific">Pedobacter ginsengisoli</name>
    <dbReference type="NCBI Taxonomy" id="363852"/>
    <lineage>
        <taxon>Bacteria</taxon>
        <taxon>Pseudomonadati</taxon>
        <taxon>Bacteroidota</taxon>
        <taxon>Sphingobacteriia</taxon>
        <taxon>Sphingobacteriales</taxon>
        <taxon>Sphingobacteriaceae</taxon>
        <taxon>Pedobacter</taxon>
    </lineage>
</organism>
<proteinExistence type="predicted"/>
<reference evidence="1 2" key="1">
    <citation type="submission" date="2017-10" db="EMBL/GenBank/DDBJ databases">
        <title>Whole genome of Pedobacter ginsengisoli T01R-27 isolated from tomato rhizosphere.</title>
        <authorList>
            <person name="Weon H.-Y."/>
            <person name="Lee S.A."/>
            <person name="Sang M.K."/>
            <person name="Song J."/>
        </authorList>
    </citation>
    <scope>NUCLEOTIDE SEQUENCE [LARGE SCALE GENOMIC DNA]</scope>
    <source>
        <strain evidence="1 2">T01R-27</strain>
    </source>
</reference>
<dbReference type="InterPro" id="IPR015915">
    <property type="entry name" value="Kelch-typ_b-propeller"/>
</dbReference>
<dbReference type="SUPFAM" id="SSF117281">
    <property type="entry name" value="Kelch motif"/>
    <property type="match status" value="1"/>
</dbReference>